<dbReference type="PANTHER" id="PTHR34454">
    <property type="entry name" value="TUNICAMYCIN INDUCED PROTEIN"/>
    <property type="match status" value="1"/>
</dbReference>
<feature type="chain" id="PRO_5024413575" evidence="1">
    <location>
        <begin position="29"/>
        <end position="394"/>
    </location>
</feature>
<keyword evidence="3" id="KW-1185">Reference proteome</keyword>
<dbReference type="PANTHER" id="PTHR34454:SF3">
    <property type="entry name" value="PEPTIDASE I, PUTATIVE-RELATED"/>
    <property type="match status" value="1"/>
</dbReference>
<dbReference type="Proteomes" id="UP000327013">
    <property type="component" value="Chromosome 7"/>
</dbReference>
<reference evidence="2 3" key="1">
    <citation type="submission" date="2019-06" db="EMBL/GenBank/DDBJ databases">
        <title>A chromosomal-level reference genome of Carpinus fangiana (Coryloideae, Betulaceae).</title>
        <authorList>
            <person name="Yang X."/>
            <person name="Wang Z."/>
            <person name="Zhang L."/>
            <person name="Hao G."/>
            <person name="Liu J."/>
            <person name="Yang Y."/>
        </authorList>
    </citation>
    <scope>NUCLEOTIDE SEQUENCE [LARGE SCALE GENOMIC DNA]</scope>
    <source>
        <strain evidence="2">Cfa_2016G</strain>
        <tissue evidence="2">Leaf</tissue>
    </source>
</reference>
<dbReference type="InterPro" id="IPR053283">
    <property type="entry name" value="TUNICAMYCIN_INDUCED_1"/>
</dbReference>
<sequence>MTNRCPVTVSLLLLLLVLHLQLTKPILSFTPLNASTSNYHLQDVVREISVAQSWESSDLRVSRLDLRKVRFGRTPSYEFRVGLGKTQLVVKFSDEVGSWRKFRNGKSDFGSLVTEVGALGLLDTFKLEGPFELRVGGDDKLSLLLPMNTSHNGLTRILVGEGITVEVRRAQEVSLIHSSGLGFSVNRSLVIDKEKSEFWPFWHSTCIPLLPIQVLGAVSLVAYRTRNADAHIETTLISKDTIELLPEKCYNSHVYKKWTCPIDSLSSRITILEKVLSRFLRDRIRQNRSGFLKTKIKASAIIRFRLELERDVRNNDTLHSKLAEWRTKPSVERIWFEVLARVDTEKLEPLLVKKVNPFNVVDSVSWSNLMSNLSFTQLQSALVPPDALTLDVKW</sequence>
<protein>
    <submittedName>
        <fullName evidence="2">Uncharacterized protein</fullName>
    </submittedName>
</protein>
<evidence type="ECO:0000256" key="1">
    <source>
        <dbReference type="SAM" id="SignalP"/>
    </source>
</evidence>
<gene>
    <name evidence="2" type="ORF">FH972_018492</name>
</gene>
<organism evidence="2 3">
    <name type="scientific">Carpinus fangiana</name>
    <dbReference type="NCBI Taxonomy" id="176857"/>
    <lineage>
        <taxon>Eukaryota</taxon>
        <taxon>Viridiplantae</taxon>
        <taxon>Streptophyta</taxon>
        <taxon>Embryophyta</taxon>
        <taxon>Tracheophyta</taxon>
        <taxon>Spermatophyta</taxon>
        <taxon>Magnoliopsida</taxon>
        <taxon>eudicotyledons</taxon>
        <taxon>Gunneridae</taxon>
        <taxon>Pentapetalae</taxon>
        <taxon>rosids</taxon>
        <taxon>fabids</taxon>
        <taxon>Fagales</taxon>
        <taxon>Betulaceae</taxon>
        <taxon>Carpinus</taxon>
    </lineage>
</organism>
<evidence type="ECO:0000313" key="3">
    <source>
        <dbReference type="Proteomes" id="UP000327013"/>
    </source>
</evidence>
<proteinExistence type="predicted"/>
<dbReference type="EMBL" id="CM017327">
    <property type="protein sequence ID" value="KAE8100608.1"/>
    <property type="molecule type" value="Genomic_DNA"/>
</dbReference>
<dbReference type="OrthoDB" id="308440at2759"/>
<dbReference type="AlphaFoldDB" id="A0A5N6RMM1"/>
<evidence type="ECO:0000313" key="2">
    <source>
        <dbReference type="EMBL" id="KAE8100608.1"/>
    </source>
</evidence>
<accession>A0A5N6RMM1</accession>
<name>A0A5N6RMM1_9ROSI</name>
<feature type="signal peptide" evidence="1">
    <location>
        <begin position="1"/>
        <end position="28"/>
    </location>
</feature>
<keyword evidence="1" id="KW-0732">Signal</keyword>